<dbReference type="InterPro" id="IPR000073">
    <property type="entry name" value="AB_hydrolase_1"/>
</dbReference>
<dbReference type="InterPro" id="IPR050228">
    <property type="entry name" value="Carboxylesterase_BioH"/>
</dbReference>
<dbReference type="EMBL" id="JBHSXX010000001">
    <property type="protein sequence ID" value="MFC6869154.1"/>
    <property type="molecule type" value="Genomic_DNA"/>
</dbReference>
<organism evidence="2 3">
    <name type="scientific">Haloechinothrix salitolerans</name>
    <dbReference type="NCBI Taxonomy" id="926830"/>
    <lineage>
        <taxon>Bacteria</taxon>
        <taxon>Bacillati</taxon>
        <taxon>Actinomycetota</taxon>
        <taxon>Actinomycetes</taxon>
        <taxon>Pseudonocardiales</taxon>
        <taxon>Pseudonocardiaceae</taxon>
        <taxon>Haloechinothrix</taxon>
    </lineage>
</organism>
<keyword evidence="3" id="KW-1185">Reference proteome</keyword>
<feature type="domain" description="AB hydrolase-1" evidence="1">
    <location>
        <begin position="28"/>
        <end position="296"/>
    </location>
</feature>
<dbReference type="PANTHER" id="PTHR43194">
    <property type="entry name" value="HYDROLASE ALPHA/BETA FOLD FAMILY"/>
    <property type="match status" value="1"/>
</dbReference>
<dbReference type="Pfam" id="PF12697">
    <property type="entry name" value="Abhydrolase_6"/>
    <property type="match status" value="1"/>
</dbReference>
<protein>
    <submittedName>
        <fullName evidence="2">Alpha/beta fold hydrolase</fullName>
    </submittedName>
</protein>
<evidence type="ECO:0000259" key="1">
    <source>
        <dbReference type="Pfam" id="PF12697"/>
    </source>
</evidence>
<comment type="caution">
    <text evidence="2">The sequence shown here is derived from an EMBL/GenBank/DDBJ whole genome shotgun (WGS) entry which is preliminary data.</text>
</comment>
<dbReference type="PANTHER" id="PTHR43194:SF2">
    <property type="entry name" value="PEROXISOMAL MEMBRANE PROTEIN LPX1"/>
    <property type="match status" value="1"/>
</dbReference>
<dbReference type="InterPro" id="IPR029058">
    <property type="entry name" value="AB_hydrolase_fold"/>
</dbReference>
<gene>
    <name evidence="2" type="ORF">ACFQGD_18590</name>
</gene>
<sequence>MSDDTVRLSDGTALHVVRDGPPAADVTVVFVHGYALDHRCWQYLVADLPAAVEHPVQVVAYDQRGHGASSTATSHTATVEQLGDDLAELIEQLAVGSVVVVGHSMGGLTALALRERHPELFEPTDDVPPKVAGLVLLATGSGERAAEARAATGLAVESSTSRIPAVINKLMWDLESLLGPALVDFVTDRSHKAMVTSMRWSLFGDDPRQDDVLLTLRMIRHHWPKTMALFRTALDDYVRRARLSLPEGTPVIGVAGERDRLVPEQQVAALLDGIADATTFVLPGTGHLVPLEAPALILPRVTAVVHAVQRRLREAR</sequence>
<dbReference type="SUPFAM" id="SSF53474">
    <property type="entry name" value="alpha/beta-Hydrolases"/>
    <property type="match status" value="1"/>
</dbReference>
<proteinExistence type="predicted"/>
<evidence type="ECO:0000313" key="2">
    <source>
        <dbReference type="EMBL" id="MFC6869154.1"/>
    </source>
</evidence>
<accession>A0ABW2C2T1</accession>
<dbReference type="GO" id="GO:0016787">
    <property type="term" value="F:hydrolase activity"/>
    <property type="evidence" value="ECO:0007669"/>
    <property type="project" value="UniProtKB-KW"/>
</dbReference>
<name>A0ABW2C2T1_9PSEU</name>
<reference evidence="3" key="1">
    <citation type="journal article" date="2019" name="Int. J. Syst. Evol. Microbiol.">
        <title>The Global Catalogue of Microorganisms (GCM) 10K type strain sequencing project: providing services to taxonomists for standard genome sequencing and annotation.</title>
        <authorList>
            <consortium name="The Broad Institute Genomics Platform"/>
            <consortium name="The Broad Institute Genome Sequencing Center for Infectious Disease"/>
            <person name="Wu L."/>
            <person name="Ma J."/>
        </authorList>
    </citation>
    <scope>NUCLEOTIDE SEQUENCE [LARGE SCALE GENOMIC DNA]</scope>
    <source>
        <strain evidence="3">KCTC 32255</strain>
    </source>
</reference>
<evidence type="ECO:0000313" key="3">
    <source>
        <dbReference type="Proteomes" id="UP001596337"/>
    </source>
</evidence>
<keyword evidence="2" id="KW-0378">Hydrolase</keyword>
<dbReference type="Gene3D" id="3.40.50.1820">
    <property type="entry name" value="alpha/beta hydrolase"/>
    <property type="match status" value="1"/>
</dbReference>
<dbReference type="Proteomes" id="UP001596337">
    <property type="component" value="Unassembled WGS sequence"/>
</dbReference>
<dbReference type="RefSeq" id="WP_345393370.1">
    <property type="nucleotide sequence ID" value="NZ_BAABLA010000019.1"/>
</dbReference>